<reference evidence="2 3" key="1">
    <citation type="submission" date="2016-10" db="EMBL/GenBank/DDBJ databases">
        <title>Arsenicibacter rosenii gen. nov., sp. nov., an efficient arsenic-methylating bacterium isolated from an arsenic-contaminated paddy soil.</title>
        <authorList>
            <person name="Huang K."/>
        </authorList>
    </citation>
    <scope>NUCLEOTIDE SEQUENCE [LARGE SCALE GENOMIC DNA]</scope>
    <source>
        <strain evidence="2 3">SM-1</strain>
    </source>
</reference>
<protein>
    <recommendedName>
        <fullName evidence="4">Transmembrane protein</fullName>
    </recommendedName>
</protein>
<organism evidence="2 3">
    <name type="scientific">Arsenicibacter rosenii</name>
    <dbReference type="NCBI Taxonomy" id="1750698"/>
    <lineage>
        <taxon>Bacteria</taxon>
        <taxon>Pseudomonadati</taxon>
        <taxon>Bacteroidota</taxon>
        <taxon>Cytophagia</taxon>
        <taxon>Cytophagales</taxon>
        <taxon>Spirosomataceae</taxon>
        <taxon>Arsenicibacter</taxon>
    </lineage>
</organism>
<keyword evidence="1" id="KW-1133">Transmembrane helix</keyword>
<evidence type="ECO:0000256" key="1">
    <source>
        <dbReference type="SAM" id="Phobius"/>
    </source>
</evidence>
<proteinExistence type="predicted"/>
<keyword evidence="1" id="KW-0812">Transmembrane</keyword>
<accession>A0A1S2VSB2</accession>
<sequence length="195" mass="22679">MKMLFGFRGIAVSEPTIYMRWIFLPVIAHWLSWLTGMAGVVLFPVLLTIAQVLILKVYSEAVKPWWWLATLPVTFGCWIYFGPHRYDSAVDPEGYFIRAILIYYIVQCLNSFFLPLVVKENPVPAMIRWFGSVLIAGVCWVIFYYILIRIVPLKTILGYQNWWFGMLLVFPLISLLANALGGLYLIRVRERAHVW</sequence>
<evidence type="ECO:0000313" key="2">
    <source>
        <dbReference type="EMBL" id="OIN60818.1"/>
    </source>
</evidence>
<dbReference type="AlphaFoldDB" id="A0A1S2VSB2"/>
<gene>
    <name evidence="2" type="ORF">BLX24_01600</name>
</gene>
<dbReference type="EMBL" id="MORL01000001">
    <property type="protein sequence ID" value="OIN60818.1"/>
    <property type="molecule type" value="Genomic_DNA"/>
</dbReference>
<feature type="transmembrane region" description="Helical" evidence="1">
    <location>
        <begin position="162"/>
        <end position="186"/>
    </location>
</feature>
<feature type="transmembrane region" description="Helical" evidence="1">
    <location>
        <begin position="65"/>
        <end position="83"/>
    </location>
</feature>
<feature type="transmembrane region" description="Helical" evidence="1">
    <location>
        <begin position="95"/>
        <end position="117"/>
    </location>
</feature>
<feature type="transmembrane region" description="Helical" evidence="1">
    <location>
        <begin position="129"/>
        <end position="150"/>
    </location>
</feature>
<name>A0A1S2VSB2_9BACT</name>
<feature type="transmembrane region" description="Helical" evidence="1">
    <location>
        <begin position="30"/>
        <end position="53"/>
    </location>
</feature>
<evidence type="ECO:0000313" key="3">
    <source>
        <dbReference type="Proteomes" id="UP000181790"/>
    </source>
</evidence>
<keyword evidence="3" id="KW-1185">Reference proteome</keyword>
<comment type="caution">
    <text evidence="2">The sequence shown here is derived from an EMBL/GenBank/DDBJ whole genome shotgun (WGS) entry which is preliminary data.</text>
</comment>
<evidence type="ECO:0008006" key="4">
    <source>
        <dbReference type="Google" id="ProtNLM"/>
    </source>
</evidence>
<dbReference type="Proteomes" id="UP000181790">
    <property type="component" value="Unassembled WGS sequence"/>
</dbReference>
<keyword evidence="1" id="KW-0472">Membrane</keyword>